<evidence type="ECO:0000313" key="1">
    <source>
        <dbReference type="EMBL" id="KPJ64888.1"/>
    </source>
</evidence>
<name>A0A0S7XR15_9BACT</name>
<accession>A0A0S7XR15</accession>
<proteinExistence type="predicted"/>
<dbReference type="Proteomes" id="UP000052020">
    <property type="component" value="Unassembled WGS sequence"/>
</dbReference>
<sequence>MTRRWLGMLSLDEMLWYITGTSELDTDPTNLAYIPLADDGATILSHRDQDNAGGNPGSRGGMVLGTVNDFTFVDSGQTHGKDFYALYFRSYFSSHGGQGDSIISGPCTHYGGHMTSAAGAVRVFWHIDPAEAEGKFHTGLEYYDGANWQNLGDSGIIDRPTDYDLWCLEVDEDAETPRARLRRYTSGAWTDDGNDGAVPWEEDAGIGGAGIAGTPSLGWEHLGNKVPTGMTQRFADLYWVEGDSLADVDELVRAVHARYPMSDNPEGFAGYDGWTPVGNFNCRHADYRWRTVDDVEDEDDEANDYISSDPVGTENQLFEIEDVDGTLEAVYVAMLTKTDASGDPLSDKYVATIDDAAPIEYTAVPGSSVPNQWTWLYYFFEKTPESVPQAWSNALFNGTGASGDYGFQVGPRSVDVASRVYGVVVGFLASGSPSRMTKHFCPAAEGFPHSQVVMTL</sequence>
<reference evidence="1 2" key="1">
    <citation type="journal article" date="2015" name="Microbiome">
        <title>Genomic resolution of linkages in carbon, nitrogen, and sulfur cycling among widespread estuary sediment bacteria.</title>
        <authorList>
            <person name="Baker B.J."/>
            <person name="Lazar C.S."/>
            <person name="Teske A.P."/>
            <person name="Dick G.J."/>
        </authorList>
    </citation>
    <scope>NUCLEOTIDE SEQUENCE [LARGE SCALE GENOMIC DNA]</scope>
    <source>
        <strain evidence="1">DG_56</strain>
    </source>
</reference>
<organism evidence="1 2">
    <name type="scientific">candidate division KD3-62 bacterium DG_56</name>
    <dbReference type="NCBI Taxonomy" id="1704032"/>
    <lineage>
        <taxon>Bacteria</taxon>
        <taxon>candidate division KD3-62</taxon>
    </lineage>
</organism>
<evidence type="ECO:0000313" key="2">
    <source>
        <dbReference type="Proteomes" id="UP000052020"/>
    </source>
</evidence>
<dbReference type="EMBL" id="LIZY01000003">
    <property type="protein sequence ID" value="KPJ64888.1"/>
    <property type="molecule type" value="Genomic_DNA"/>
</dbReference>
<dbReference type="AlphaFoldDB" id="A0A0S7XR15"/>
<gene>
    <name evidence="1" type="ORF">AMK68_00195</name>
</gene>
<protein>
    <submittedName>
        <fullName evidence="1">Uncharacterized protein</fullName>
    </submittedName>
</protein>
<comment type="caution">
    <text evidence="1">The sequence shown here is derived from an EMBL/GenBank/DDBJ whole genome shotgun (WGS) entry which is preliminary data.</text>
</comment>